<dbReference type="Proteomes" id="UP000626180">
    <property type="component" value="Unassembled WGS sequence"/>
</dbReference>
<feature type="region of interest" description="Disordered" evidence="1">
    <location>
        <begin position="137"/>
        <end position="176"/>
    </location>
</feature>
<evidence type="ECO:0000313" key="6">
    <source>
        <dbReference type="Proteomes" id="UP000626180"/>
    </source>
</evidence>
<organism evidence="4 5">
    <name type="scientific">Pseudomonas luteola</name>
    <dbReference type="NCBI Taxonomy" id="47886"/>
    <lineage>
        <taxon>Bacteria</taxon>
        <taxon>Pseudomonadati</taxon>
        <taxon>Pseudomonadota</taxon>
        <taxon>Gammaproteobacteria</taxon>
        <taxon>Pseudomonadales</taxon>
        <taxon>Pseudomonadaceae</taxon>
        <taxon>Pseudomonas</taxon>
    </lineage>
</organism>
<protein>
    <submittedName>
        <fullName evidence="3">DUF5384 family protein</fullName>
    </submittedName>
</protein>
<dbReference type="RefSeq" id="WP_010796579.1">
    <property type="nucleotide sequence ID" value="NZ_UAUF01000014.1"/>
</dbReference>
<evidence type="ECO:0000313" key="5">
    <source>
        <dbReference type="Proteomes" id="UP000250443"/>
    </source>
</evidence>
<feature type="region of interest" description="Disordered" evidence="1">
    <location>
        <begin position="41"/>
        <end position="77"/>
    </location>
</feature>
<dbReference type="Proteomes" id="UP000250443">
    <property type="component" value="Unassembled WGS sequence"/>
</dbReference>
<gene>
    <name evidence="3" type="ORF">IRZ65_15455</name>
    <name evidence="4" type="ORF">NCTC11842_04844</name>
</gene>
<evidence type="ECO:0000313" key="3">
    <source>
        <dbReference type="EMBL" id="MBF8642081.1"/>
    </source>
</evidence>
<reference evidence="4 5" key="1">
    <citation type="submission" date="2018-06" db="EMBL/GenBank/DDBJ databases">
        <authorList>
            <consortium name="Pathogen Informatics"/>
            <person name="Doyle S."/>
        </authorList>
    </citation>
    <scope>NUCLEOTIDE SEQUENCE [LARGE SCALE GENOMIC DNA]</scope>
    <source>
        <strain evidence="4 5">NCTC11842</strain>
    </source>
</reference>
<sequence length="176" mass="19644">MKRRFASACLLILAAQAHAAPSLQDQISAIHQAELNQQAAERAAAQARQAELDRAAQARAAEQRRAEQARAAQIKKAEQQRAAVAAEAYSDKKRDQAYEDELRQLEIEERKLKLTALKAKTNRTDDYIDQELKQKAAETEVIQSQADATRNLSEGGKDLLKSEGQAREKEASSWFK</sequence>
<feature type="chain" id="PRO_5016111379" evidence="2">
    <location>
        <begin position="20"/>
        <end position="176"/>
    </location>
</feature>
<reference evidence="3 6" key="2">
    <citation type="submission" date="2020-10" db="EMBL/GenBank/DDBJ databases">
        <title>Genome sequences of Pseudomonas isolates.</title>
        <authorList>
            <person name="Wessels L."/>
            <person name="Reich F."/>
            <person name="Hammerl J."/>
        </authorList>
    </citation>
    <scope>NUCLEOTIDE SEQUENCE [LARGE SCALE GENOMIC DNA]</scope>
    <source>
        <strain evidence="3 6">20-MO00624-0</strain>
    </source>
</reference>
<dbReference type="EMBL" id="UAUF01000014">
    <property type="protein sequence ID" value="SPZ13118.1"/>
    <property type="molecule type" value="Genomic_DNA"/>
</dbReference>
<name>A0A2X2CYI6_PSELU</name>
<feature type="compositionally biased region" description="Polar residues" evidence="1">
    <location>
        <begin position="141"/>
        <end position="152"/>
    </location>
</feature>
<evidence type="ECO:0000256" key="1">
    <source>
        <dbReference type="SAM" id="MobiDB-lite"/>
    </source>
</evidence>
<proteinExistence type="predicted"/>
<dbReference type="Pfam" id="PF17358">
    <property type="entry name" value="DUF5384"/>
    <property type="match status" value="1"/>
</dbReference>
<dbReference type="AlphaFoldDB" id="A0A2X2CYI6"/>
<feature type="compositionally biased region" description="Basic and acidic residues" evidence="1">
    <location>
        <begin position="50"/>
        <end position="68"/>
    </location>
</feature>
<dbReference type="InterPro" id="IPR020231">
    <property type="entry name" value="Uncharacterised_YfgI"/>
</dbReference>
<evidence type="ECO:0000313" key="4">
    <source>
        <dbReference type="EMBL" id="SPZ13118.1"/>
    </source>
</evidence>
<keyword evidence="2" id="KW-0732">Signal</keyword>
<evidence type="ECO:0000256" key="2">
    <source>
        <dbReference type="SAM" id="SignalP"/>
    </source>
</evidence>
<keyword evidence="6" id="KW-1185">Reference proteome</keyword>
<feature type="compositionally biased region" description="Basic and acidic residues" evidence="1">
    <location>
        <begin position="155"/>
        <end position="176"/>
    </location>
</feature>
<dbReference type="EMBL" id="JADMCD010000008">
    <property type="protein sequence ID" value="MBF8642081.1"/>
    <property type="molecule type" value="Genomic_DNA"/>
</dbReference>
<accession>A0A2X2CYI6</accession>
<feature type="signal peptide" evidence="2">
    <location>
        <begin position="1"/>
        <end position="19"/>
    </location>
</feature>